<dbReference type="OrthoDB" id="49016at2759"/>
<dbReference type="InterPro" id="IPR006896">
    <property type="entry name" value="Sec23/24_trunk_dom"/>
</dbReference>
<feature type="compositionally biased region" description="Polar residues" evidence="10">
    <location>
        <begin position="14"/>
        <end position="31"/>
    </location>
</feature>
<evidence type="ECO:0000256" key="5">
    <source>
        <dbReference type="ARBA" id="ARBA00022448"/>
    </source>
</evidence>
<feature type="domain" description="Phospholipid/glycerol acyltransferase" evidence="12">
    <location>
        <begin position="1225"/>
        <end position="1446"/>
    </location>
</feature>
<dbReference type="GO" id="GO:0016746">
    <property type="term" value="F:acyltransferase activity"/>
    <property type="evidence" value="ECO:0007669"/>
    <property type="project" value="InterPro"/>
</dbReference>
<dbReference type="Proteomes" id="UP000566819">
    <property type="component" value="Unassembled WGS sequence"/>
</dbReference>
<dbReference type="GO" id="GO:0008270">
    <property type="term" value="F:zinc ion binding"/>
    <property type="evidence" value="ECO:0007669"/>
    <property type="project" value="InterPro"/>
</dbReference>
<dbReference type="GO" id="GO:0006886">
    <property type="term" value="P:intracellular protein transport"/>
    <property type="evidence" value="ECO:0007669"/>
    <property type="project" value="InterPro"/>
</dbReference>
<dbReference type="GO" id="GO:0090110">
    <property type="term" value="P:COPII-coated vesicle cargo loading"/>
    <property type="evidence" value="ECO:0007669"/>
    <property type="project" value="TreeGrafter"/>
</dbReference>
<dbReference type="SUPFAM" id="SSF53300">
    <property type="entry name" value="vWA-like"/>
    <property type="match status" value="1"/>
</dbReference>
<dbReference type="InterPro" id="IPR008547">
    <property type="entry name" value="DUF829_TMEM53"/>
</dbReference>
<evidence type="ECO:0000259" key="12">
    <source>
        <dbReference type="SMART" id="SM00563"/>
    </source>
</evidence>
<name>A0A8H4RMG1_9HELO</name>
<keyword evidence="11" id="KW-0812">Transmembrane</keyword>
<dbReference type="GO" id="GO:0070971">
    <property type="term" value="C:endoplasmic reticulum exit site"/>
    <property type="evidence" value="ECO:0007669"/>
    <property type="project" value="TreeGrafter"/>
</dbReference>
<comment type="function">
    <text evidence="9">Component of the coat protein complex II (COPII) which promotes the formation of transport vesicles from the endoplasmic reticulum (ER). The coat has two main functions, the physical deformation of the endoplasmic reticulum membrane into vesicles and the selection of cargo molecules.</text>
</comment>
<keyword evidence="8" id="KW-0968">Cytoplasmic vesicle</keyword>
<accession>A0A8H4RMG1</accession>
<dbReference type="InterPro" id="IPR007123">
    <property type="entry name" value="Gelsolin-like_dom"/>
</dbReference>
<dbReference type="SUPFAM" id="SSF69593">
    <property type="entry name" value="Glycerol-3-phosphate (1)-acyltransferase"/>
    <property type="match status" value="2"/>
</dbReference>
<dbReference type="InterPro" id="IPR002123">
    <property type="entry name" value="Plipid/glycerol_acylTrfase"/>
</dbReference>
<evidence type="ECO:0000256" key="7">
    <source>
        <dbReference type="ARBA" id="ARBA00022927"/>
    </source>
</evidence>
<organism evidence="13 14">
    <name type="scientific">Cudoniella acicularis</name>
    <dbReference type="NCBI Taxonomy" id="354080"/>
    <lineage>
        <taxon>Eukaryota</taxon>
        <taxon>Fungi</taxon>
        <taxon>Dikarya</taxon>
        <taxon>Ascomycota</taxon>
        <taxon>Pezizomycotina</taxon>
        <taxon>Leotiomycetes</taxon>
        <taxon>Helotiales</taxon>
        <taxon>Tricladiaceae</taxon>
        <taxon>Cudoniella</taxon>
    </lineage>
</organism>
<dbReference type="GO" id="GO:0000149">
    <property type="term" value="F:SNARE binding"/>
    <property type="evidence" value="ECO:0007669"/>
    <property type="project" value="TreeGrafter"/>
</dbReference>
<dbReference type="Pfam" id="PF04810">
    <property type="entry name" value="zf-Sec23_Sec24"/>
    <property type="match status" value="1"/>
</dbReference>
<dbReference type="Gene3D" id="3.40.50.410">
    <property type="entry name" value="von Willebrand factor, type A domain"/>
    <property type="match status" value="1"/>
</dbReference>
<dbReference type="InterPro" id="IPR006895">
    <property type="entry name" value="Znf_Sec23_Sec24"/>
</dbReference>
<dbReference type="EMBL" id="JAAMPI010000447">
    <property type="protein sequence ID" value="KAF4631404.1"/>
    <property type="molecule type" value="Genomic_DNA"/>
</dbReference>
<feature type="transmembrane region" description="Helical" evidence="11">
    <location>
        <begin position="1655"/>
        <end position="1677"/>
    </location>
</feature>
<keyword evidence="7" id="KW-0653">Protein transport</keyword>
<feature type="region of interest" description="Disordered" evidence="10">
    <location>
        <begin position="1"/>
        <end position="84"/>
    </location>
</feature>
<keyword evidence="11" id="KW-0472">Membrane</keyword>
<evidence type="ECO:0000256" key="6">
    <source>
        <dbReference type="ARBA" id="ARBA00022892"/>
    </source>
</evidence>
<evidence type="ECO:0000256" key="11">
    <source>
        <dbReference type="SAM" id="Phobius"/>
    </source>
</evidence>
<evidence type="ECO:0000313" key="14">
    <source>
        <dbReference type="Proteomes" id="UP000566819"/>
    </source>
</evidence>
<dbReference type="SMART" id="SM00563">
    <property type="entry name" value="PlsC"/>
    <property type="match status" value="1"/>
</dbReference>
<keyword evidence="11" id="KW-1133">Transmembrane helix</keyword>
<dbReference type="InterPro" id="IPR036180">
    <property type="entry name" value="Gelsolin-like_dom_sf"/>
</dbReference>
<dbReference type="SUPFAM" id="SSF81811">
    <property type="entry name" value="Helical domain of Sec23/24"/>
    <property type="match status" value="1"/>
</dbReference>
<comment type="subcellular location">
    <subcellularLocation>
        <location evidence="2">Cytoplasmic vesicle</location>
        <location evidence="2">COPII-coated vesicle membrane</location>
        <topology evidence="2">Peripheral membrane protein</topology>
        <orientation evidence="2">Cytoplasmic side</orientation>
    </subcellularLocation>
    <subcellularLocation>
        <location evidence="3">Endoplasmic reticulum membrane</location>
        <topology evidence="3">Peripheral membrane protein</topology>
        <orientation evidence="3">Cytoplasmic side</orientation>
    </subcellularLocation>
    <subcellularLocation>
        <location evidence="1">Golgi apparatus membrane</location>
        <topology evidence="1">Peripheral membrane protein</topology>
        <orientation evidence="1">Cytoplasmic side</orientation>
    </subcellularLocation>
</comment>
<dbReference type="InterPro" id="IPR029006">
    <property type="entry name" value="ADF-H/Gelsolin-like_dom_sf"/>
</dbReference>
<evidence type="ECO:0000256" key="10">
    <source>
        <dbReference type="SAM" id="MobiDB-lite"/>
    </source>
</evidence>
<dbReference type="InterPro" id="IPR006900">
    <property type="entry name" value="Sec23/24_helical_dom"/>
</dbReference>
<dbReference type="InterPro" id="IPR036465">
    <property type="entry name" value="vWFA_dom_sf"/>
</dbReference>
<dbReference type="InterPro" id="IPR050550">
    <property type="entry name" value="SEC23_SEC24_subfamily"/>
</dbReference>
<comment type="caution">
    <text evidence="13">The sequence shown here is derived from an EMBL/GenBank/DDBJ whole genome shotgun (WGS) entry which is preliminary data.</text>
</comment>
<feature type="transmembrane region" description="Helical" evidence="11">
    <location>
        <begin position="1604"/>
        <end position="1626"/>
    </location>
</feature>
<dbReference type="Gene3D" id="3.40.20.10">
    <property type="entry name" value="Severin"/>
    <property type="match status" value="1"/>
</dbReference>
<evidence type="ECO:0000256" key="4">
    <source>
        <dbReference type="ARBA" id="ARBA00008334"/>
    </source>
</evidence>
<feature type="compositionally biased region" description="Low complexity" evidence="10">
    <location>
        <begin position="47"/>
        <end position="62"/>
    </location>
</feature>
<protein>
    <recommendedName>
        <fullName evidence="12">Phospholipid/glycerol acyltransferase domain-containing protein</fullName>
    </recommendedName>
</protein>
<dbReference type="InterPro" id="IPR036175">
    <property type="entry name" value="Sec23/24_helical_dom_sf"/>
</dbReference>
<dbReference type="SUPFAM" id="SSF81995">
    <property type="entry name" value="beta-sandwich domain of Sec23/24"/>
    <property type="match status" value="1"/>
</dbReference>
<proteinExistence type="inferred from homology"/>
<feature type="transmembrane region" description="Helical" evidence="11">
    <location>
        <begin position="1689"/>
        <end position="1713"/>
    </location>
</feature>
<keyword evidence="6" id="KW-0931">ER-Golgi transport</keyword>
<dbReference type="GO" id="GO:0005789">
    <property type="term" value="C:endoplasmic reticulum membrane"/>
    <property type="evidence" value="ECO:0007669"/>
    <property type="project" value="UniProtKB-SubCell"/>
</dbReference>
<evidence type="ECO:0000256" key="2">
    <source>
        <dbReference type="ARBA" id="ARBA00004299"/>
    </source>
</evidence>
<sequence length="1802" mass="199411">MSDYQLYHSLGQGDPNNDPRNQNASTQQPPNQFQPPIAPSPYQQPGANYSQQAQGQQYGNPQMRAPSPYGTPQGQGYFPPQGEQTQDGALAAQMGNMGLGEVATHGKKKKKDRHAYHTVEAPVGSSAAFNGIPQGGVPPSSFLNADPSAMPSPGGQFLNQLITPQMTQFPAPVNAPFNPANQVSQPEFASRMGAADPAFHANVQTSAQGRVDPDQIPSVPRSRDAISQYYLSNVYPTFEHHIPPPASVSFVAFDQGNSSPKFTRLTMNNIPSTSDALHSTGLPLGLLLQPLAPLQAGELEIPVLDFGETGPPRCHRCRAYINPFMVFRSGGNKFVCNMCNYANDVPPEYFCATTPQGARVDREQRPELMRGTVEFLVPKEYWSKEPVGLRWLFLIDVGQEAFNKGFLEAFCEGIMAALYGDDASSENRKIPEGSKVGFVTFDKDIHFYNMNPALDQAQMLIMPDIEDPFLPLSEGLFVDPYEAKSNITSLLSQLPALFSQIKNPEPALLPTLNAALAALEKTGGKIVCSLSALPTWGPGRLFLRDDGKQHGGDAEKKLFNTEHPGWRKAADKMVAAGVGVDFFLAAPGGGYLDIATIGHVSATTGGETFYYPNFVSPRDTEKLCQEIMHTVTRETGYQALMKVRCSNGLQVSSYHGNFLQHTFGADIEFGVVDADKAMGVMFSYDGKLDAKLDAHFQSALLYTTANGERRVRCSNVIASVSDNAKDCMKFVDQDAVYTLIAKEAASKMTSSSLKEIRGALTEKTVDILAGYRKNFSGSHPPGQLVLPENLKEFGMYILGLIKSRAFKGGQEPTDRRVHDMRMLKSMGALELSLYLYPRMIPIHNLQPEDGFPNPETGHLHMPPSIRCSFSRVEEGGVYLIDNGQNCYLWMHAQTSPNLIIDLFGEDKDSLKSLDPYSSSLPVLQTHLSAQVRNILEYIKTMRGSKALTIQLARQGLDGAEMALPKEKTALQDFTRISSSIFLHQPPATSLSTPSYDRPSAIIVCAWMDALPKHIAKYTDGYKVLYPSAQIIVITTTAIDLAFSTWSSNITRITPVLELFGTLPTETKLHLHASSNGVGYWVLRQRNLVEEVRNHLNDQRLFHKEAKRLYIFGEGDKVVEKGWVEEHADEAEEMGYFVQRENFGNSEHVAHLLVDEARYWAVVERVTGKLNHRLRIAFMFPSAPFASSVGWVYDVILKAFSLMVDIFFREIQVRGAWRFPTEGPVILVAAPHSNQFVDSIVLMKILRSLNRRISWLMAEKSFERPFVGTMARGIGAVPVSRAMDIAKPAEGTVCLPDSIKEPRLLEGNDTNFMNPSFKVGGSIYLPTINGESHKLDIAEIQGPSRIILRSAPVHVDAVYQLTAKRVVDGDQVMGTKFKVAPHVDQTQVYTAVFDKLQANGCIGIFPEGGSHDRTQLLPLKAGIAIMALGALAEGTKISVVPVGLTYFSAHKFRSRAVVEIGDPLLLLPSLVHDFKNGKKRDAVGKLMEAISEALASVTVSAPDFETLQLIHAARRLYLTKLPYYDSKIKISLSNATELNRRLVKGFLTYSHTSGITSLTAKLKKYTKSLEVLGLKDHQLLSTTPQHNHFPLFFLLPKLIYRLLKLSVLAALTLPGLFLFAPVFILTIRISRRKTAEALAASSVKIRGHDVMATWKILIAAALAPIFYTFYAILMVIFYRHGYLPRWIPEGIPTAMIVLWSWIVLPSITYAALLFGEQGMDLFKSLYPLALMLSPSSFHLIEKLRDERRGLVLDVREVINQYGAEIFPDCEDVEMWKGRGPRKLYASISPEADMEDLEDLNEFV</sequence>
<dbReference type="GO" id="GO:0030127">
    <property type="term" value="C:COPII vesicle coat"/>
    <property type="evidence" value="ECO:0007669"/>
    <property type="project" value="InterPro"/>
</dbReference>
<dbReference type="Pfam" id="PF01553">
    <property type="entry name" value="Acyltransferase"/>
    <property type="match status" value="2"/>
</dbReference>
<dbReference type="PANTHER" id="PTHR13803:SF4">
    <property type="entry name" value="SECRETORY 24CD, ISOFORM C"/>
    <property type="match status" value="1"/>
</dbReference>
<dbReference type="Pfam" id="PF00626">
    <property type="entry name" value="Gelsolin"/>
    <property type="match status" value="1"/>
</dbReference>
<keyword evidence="5" id="KW-0813">Transport</keyword>
<dbReference type="InterPro" id="IPR036174">
    <property type="entry name" value="Znf_Sec23_Sec24_sf"/>
</dbReference>
<evidence type="ECO:0000256" key="9">
    <source>
        <dbReference type="ARBA" id="ARBA00025471"/>
    </source>
</evidence>
<dbReference type="InterPro" id="IPR012990">
    <property type="entry name" value="Beta-sandwich_Sec23_24"/>
</dbReference>
<dbReference type="Pfam" id="PF04815">
    <property type="entry name" value="Sec23_helical"/>
    <property type="match status" value="1"/>
</dbReference>
<dbReference type="Gene3D" id="2.30.30.380">
    <property type="entry name" value="Zn-finger domain of Sec23/24"/>
    <property type="match status" value="1"/>
</dbReference>
<dbReference type="GO" id="GO:0000139">
    <property type="term" value="C:Golgi membrane"/>
    <property type="evidence" value="ECO:0007669"/>
    <property type="project" value="UniProtKB-SubCell"/>
</dbReference>
<dbReference type="PANTHER" id="PTHR13803">
    <property type="entry name" value="SEC24-RELATED PROTEIN"/>
    <property type="match status" value="1"/>
</dbReference>
<dbReference type="SUPFAM" id="SSF82754">
    <property type="entry name" value="C-terminal, gelsolin-like domain of Sec23/24"/>
    <property type="match status" value="1"/>
</dbReference>
<reference evidence="13 14" key="1">
    <citation type="submission" date="2020-03" db="EMBL/GenBank/DDBJ databases">
        <title>Draft Genome Sequence of Cudoniella acicularis.</title>
        <authorList>
            <person name="Buettner E."/>
            <person name="Kellner H."/>
        </authorList>
    </citation>
    <scope>NUCLEOTIDE SEQUENCE [LARGE SCALE GENOMIC DNA]</scope>
    <source>
        <strain evidence="13 14">DSM 108380</strain>
    </source>
</reference>
<dbReference type="Gene3D" id="2.60.40.1670">
    <property type="entry name" value="beta-sandwich domain of Sec23/24"/>
    <property type="match status" value="1"/>
</dbReference>
<dbReference type="Gene3D" id="1.20.120.730">
    <property type="entry name" value="Sec23/Sec24 helical domain"/>
    <property type="match status" value="1"/>
</dbReference>
<evidence type="ECO:0000256" key="1">
    <source>
        <dbReference type="ARBA" id="ARBA00004255"/>
    </source>
</evidence>
<dbReference type="Pfam" id="PF08033">
    <property type="entry name" value="Sec23_BS"/>
    <property type="match status" value="1"/>
</dbReference>
<evidence type="ECO:0000313" key="13">
    <source>
        <dbReference type="EMBL" id="KAF4631404.1"/>
    </source>
</evidence>
<dbReference type="Pfam" id="PF04811">
    <property type="entry name" value="Sec23_trunk"/>
    <property type="match status" value="1"/>
</dbReference>
<dbReference type="Pfam" id="PF05705">
    <property type="entry name" value="DUF829"/>
    <property type="match status" value="1"/>
</dbReference>
<dbReference type="SUPFAM" id="SSF82919">
    <property type="entry name" value="Zn-finger domain of Sec23/24"/>
    <property type="match status" value="1"/>
</dbReference>
<gene>
    <name evidence="13" type="ORF">G7Y89_g6728</name>
</gene>
<evidence type="ECO:0000256" key="3">
    <source>
        <dbReference type="ARBA" id="ARBA00004397"/>
    </source>
</evidence>
<comment type="similarity">
    <text evidence="4">Belongs to the SEC23/SEC24 family. SEC24 subfamily.</text>
</comment>
<evidence type="ECO:0000256" key="8">
    <source>
        <dbReference type="ARBA" id="ARBA00023329"/>
    </source>
</evidence>
<keyword evidence="14" id="KW-1185">Reference proteome</keyword>